<gene>
    <name evidence="2" type="ORF">SAMN04515672_0029</name>
</gene>
<feature type="domain" description="DUF7577" evidence="1">
    <location>
        <begin position="10"/>
        <end position="35"/>
    </location>
</feature>
<dbReference type="Proteomes" id="UP000198882">
    <property type="component" value="Unassembled WGS sequence"/>
</dbReference>
<accession>A0A1G9GVN1</accession>
<protein>
    <recommendedName>
        <fullName evidence="1">DUF7577 domain-containing protein</fullName>
    </recommendedName>
</protein>
<dbReference type="AlphaFoldDB" id="A0A1G9GVN1"/>
<name>A0A1G9GVN1_9EURY</name>
<evidence type="ECO:0000313" key="3">
    <source>
        <dbReference type="Proteomes" id="UP000198882"/>
    </source>
</evidence>
<sequence length="42" mass="4791">MGSNTQIDQPVRCRACGTTNDHYYTYCRNCLQTLPAKPDAKR</sequence>
<reference evidence="3" key="1">
    <citation type="submission" date="2016-10" db="EMBL/GenBank/DDBJ databases">
        <authorList>
            <person name="Varghese N."/>
            <person name="Submissions S."/>
        </authorList>
    </citation>
    <scope>NUCLEOTIDE SEQUENCE [LARGE SCALE GENOMIC DNA]</scope>
    <source>
        <strain evidence="3">B4,CECT 8067,JCM 17497</strain>
    </source>
</reference>
<dbReference type="RefSeq" id="WP_281245283.1">
    <property type="nucleotide sequence ID" value="NZ_FNFE01000010.1"/>
</dbReference>
<proteinExistence type="predicted"/>
<dbReference type="InterPro" id="IPR055999">
    <property type="entry name" value="DUF7577"/>
</dbReference>
<keyword evidence="3" id="KW-1185">Reference proteome</keyword>
<dbReference type="Pfam" id="PF24463">
    <property type="entry name" value="DUF7577"/>
    <property type="match status" value="1"/>
</dbReference>
<evidence type="ECO:0000313" key="2">
    <source>
        <dbReference type="EMBL" id="SDL04726.1"/>
    </source>
</evidence>
<organism evidence="2 3">
    <name type="scientific">Natronorubrum texcoconense</name>
    <dbReference type="NCBI Taxonomy" id="1095776"/>
    <lineage>
        <taxon>Archaea</taxon>
        <taxon>Methanobacteriati</taxon>
        <taxon>Methanobacteriota</taxon>
        <taxon>Stenosarchaea group</taxon>
        <taxon>Halobacteria</taxon>
        <taxon>Halobacteriales</taxon>
        <taxon>Natrialbaceae</taxon>
        <taxon>Natronorubrum</taxon>
    </lineage>
</organism>
<evidence type="ECO:0000259" key="1">
    <source>
        <dbReference type="Pfam" id="PF24463"/>
    </source>
</evidence>
<dbReference type="EMBL" id="FNFE01000010">
    <property type="protein sequence ID" value="SDL04726.1"/>
    <property type="molecule type" value="Genomic_DNA"/>
</dbReference>